<feature type="non-terminal residue" evidence="2">
    <location>
        <position position="1"/>
    </location>
</feature>
<proteinExistence type="predicted"/>
<reference evidence="2" key="1">
    <citation type="submission" date="2018-05" db="EMBL/GenBank/DDBJ databases">
        <authorList>
            <person name="Lanie J.A."/>
            <person name="Ng W.-L."/>
            <person name="Kazmierczak K.M."/>
            <person name="Andrzejewski T.M."/>
            <person name="Davidsen T.M."/>
            <person name="Wayne K.J."/>
            <person name="Tettelin H."/>
            <person name="Glass J.I."/>
            <person name="Rusch D."/>
            <person name="Podicherti R."/>
            <person name="Tsui H.-C.T."/>
            <person name="Winkler M.E."/>
        </authorList>
    </citation>
    <scope>NUCLEOTIDE SEQUENCE</scope>
</reference>
<feature type="non-terminal residue" evidence="2">
    <location>
        <position position="374"/>
    </location>
</feature>
<evidence type="ECO:0000313" key="2">
    <source>
        <dbReference type="EMBL" id="SVC55777.1"/>
    </source>
</evidence>
<protein>
    <recommendedName>
        <fullName evidence="3">Centromere protein J C-terminal domain-containing protein</fullName>
    </recommendedName>
</protein>
<sequence>AMGGDAMGDAPSGGDAMGDAPSGGDAMGPADGFDDPFAGPAAFDQSAFSRDAFGPVGDGEGGDGASGSNPFGGFIGASTGAEAFDDFGAEPGNAGNFFFDSVLGPAAVGEPPEGGFGAEGEVPEGGLPADGEPGGWQGPTFEREEGGGLKGDFFAPQKAFSLGALGGADPTAGDGGVGPADPMGEFFGEFLGPEGATGEAGLDGGPSLVEGVQAFFDPTQEGGFKPADFFDNARGSAMGPAAGFGGQEGEAVEGFDPDSPAGGIAGIGAFDDEGARQFQPPVAFDMGEGGQAMAWEDGMSQVRQDDGSTNIFWGDGKSLEREVGDDGGFRQSNPDGTEIIENADGTGQFTSINGDLSVREATGEGGFVTTREGG</sequence>
<evidence type="ECO:0008006" key="3">
    <source>
        <dbReference type="Google" id="ProtNLM"/>
    </source>
</evidence>
<dbReference type="AlphaFoldDB" id="A0A382N6F3"/>
<dbReference type="EMBL" id="UINC01097777">
    <property type="protein sequence ID" value="SVC55777.1"/>
    <property type="molecule type" value="Genomic_DNA"/>
</dbReference>
<name>A0A382N6F3_9ZZZZ</name>
<gene>
    <name evidence="2" type="ORF">METZ01_LOCUS308631</name>
</gene>
<organism evidence="2">
    <name type="scientific">marine metagenome</name>
    <dbReference type="NCBI Taxonomy" id="408172"/>
    <lineage>
        <taxon>unclassified sequences</taxon>
        <taxon>metagenomes</taxon>
        <taxon>ecological metagenomes</taxon>
    </lineage>
</organism>
<evidence type="ECO:0000256" key="1">
    <source>
        <dbReference type="SAM" id="MobiDB-lite"/>
    </source>
</evidence>
<feature type="region of interest" description="Disordered" evidence="1">
    <location>
        <begin position="1"/>
        <end position="70"/>
    </location>
</feature>
<accession>A0A382N6F3</accession>
<feature type="compositionally biased region" description="Gly residues" evidence="1">
    <location>
        <begin position="56"/>
        <end position="65"/>
    </location>
</feature>